<keyword evidence="2" id="KW-1185">Reference proteome</keyword>
<accession>A0ABP8I8W3</accession>
<gene>
    <name evidence="1" type="ORF">GCM10023165_44480</name>
</gene>
<reference evidence="2" key="1">
    <citation type="journal article" date="2019" name="Int. J. Syst. Evol. Microbiol.">
        <title>The Global Catalogue of Microorganisms (GCM) 10K type strain sequencing project: providing services to taxonomists for standard genome sequencing and annotation.</title>
        <authorList>
            <consortium name="The Broad Institute Genomics Platform"/>
            <consortium name="The Broad Institute Genome Sequencing Center for Infectious Disease"/>
            <person name="Wu L."/>
            <person name="Ma J."/>
        </authorList>
    </citation>
    <scope>NUCLEOTIDE SEQUENCE [LARGE SCALE GENOMIC DNA]</scope>
    <source>
        <strain evidence="2">JCM 17804</strain>
    </source>
</reference>
<comment type="caution">
    <text evidence="1">The sequence shown here is derived from an EMBL/GenBank/DDBJ whole genome shotgun (WGS) entry which is preliminary data.</text>
</comment>
<sequence length="360" mass="38328">MAGKSRTGNFFEDFRIGMLIAHPTPRTLTDGDRSLYIALTGSRDLLGSARTASEQAGLERQPLDGFLVFNLAFGKTVPDISLNAVANLGYADGRFLTPVHVGDTLRVESEIIGLRENSNGKSGVVYTRSTALNQHDQPVLTWVRWVMVRKRDPKAPAPAAEVPSLPAAVGADALAVPGYGPGVRKIAAMTGVSDFWEDYEAGERIDHPSAMTINDSDHSSATRLYQNTAKVHFDARMMAATPTGRRLVYGGHVISVARALAYDGLENVLGLLALNGGSHVAPTHAGDTVCCATTVVERIDLPHADVAALRLRTVAATGLDGAQQIVFPREGAGKDDAPGVVLDLDYTVAIPRKPKTTLSP</sequence>
<dbReference type="InterPro" id="IPR016790">
    <property type="entry name" value="Thiol_ester_hydratase_Rv0216"/>
</dbReference>
<dbReference type="PANTHER" id="PTHR43664">
    <property type="entry name" value="MONOAMINE OXIDASE-RELATED"/>
    <property type="match status" value="1"/>
</dbReference>
<dbReference type="InterPro" id="IPR048274">
    <property type="entry name" value="MC_hydratase"/>
</dbReference>
<dbReference type="PIRSF" id="PIRSF021494">
    <property type="entry name" value="Rv0216_prd"/>
    <property type="match status" value="1"/>
</dbReference>
<dbReference type="InterPro" id="IPR052342">
    <property type="entry name" value="MCH/BMMD"/>
</dbReference>
<dbReference type="CDD" id="cd03451">
    <property type="entry name" value="FkbR2"/>
    <property type="match status" value="2"/>
</dbReference>
<evidence type="ECO:0000313" key="1">
    <source>
        <dbReference type="EMBL" id="GAA4353818.1"/>
    </source>
</evidence>
<dbReference type="RefSeq" id="WP_345540700.1">
    <property type="nucleotide sequence ID" value="NZ_BAABGJ010000079.1"/>
</dbReference>
<proteinExistence type="predicted"/>
<name>A0ABP8I8W3_9BURK</name>
<evidence type="ECO:0000313" key="2">
    <source>
        <dbReference type="Proteomes" id="UP001500975"/>
    </source>
</evidence>
<protein>
    <submittedName>
        <fullName evidence="1">MaoC family dehydratase</fullName>
    </submittedName>
</protein>
<dbReference type="SUPFAM" id="SSF54637">
    <property type="entry name" value="Thioesterase/thiol ester dehydrase-isomerase"/>
    <property type="match status" value="2"/>
</dbReference>
<dbReference type="PANTHER" id="PTHR43664:SF1">
    <property type="entry name" value="BETA-METHYLMALYL-COA DEHYDRATASE"/>
    <property type="match status" value="1"/>
</dbReference>
<dbReference type="Proteomes" id="UP001500975">
    <property type="component" value="Unassembled WGS sequence"/>
</dbReference>
<dbReference type="EMBL" id="BAABGJ010000079">
    <property type="protein sequence ID" value="GAA4353818.1"/>
    <property type="molecule type" value="Genomic_DNA"/>
</dbReference>
<dbReference type="Gene3D" id="3.10.129.10">
    <property type="entry name" value="Hotdog Thioesterase"/>
    <property type="match status" value="1"/>
</dbReference>
<dbReference type="Pfam" id="PF19315">
    <property type="entry name" value="MC_hydratase"/>
    <property type="match status" value="1"/>
</dbReference>
<dbReference type="InterPro" id="IPR029069">
    <property type="entry name" value="HotDog_dom_sf"/>
</dbReference>
<organism evidence="1 2">
    <name type="scientific">Variovorax defluvii</name>
    <dbReference type="NCBI Taxonomy" id="913761"/>
    <lineage>
        <taxon>Bacteria</taxon>
        <taxon>Pseudomonadati</taxon>
        <taxon>Pseudomonadota</taxon>
        <taxon>Betaproteobacteria</taxon>
        <taxon>Burkholderiales</taxon>
        <taxon>Comamonadaceae</taxon>
        <taxon>Variovorax</taxon>
    </lineage>
</organism>